<protein>
    <submittedName>
        <fullName evidence="2">Integral membrane protein</fullName>
    </submittedName>
</protein>
<organism evidence="2 3">
    <name type="scientific">Thiobacillus denitrificans (strain ATCC 25259 / T1)</name>
    <dbReference type="NCBI Taxonomy" id="292415"/>
    <lineage>
        <taxon>Bacteria</taxon>
        <taxon>Pseudomonadati</taxon>
        <taxon>Pseudomonadota</taxon>
        <taxon>Betaproteobacteria</taxon>
        <taxon>Nitrosomonadales</taxon>
        <taxon>Thiobacillaceae</taxon>
        <taxon>Thiobacillus</taxon>
    </lineage>
</organism>
<name>Q3SHJ9_THIDA</name>
<dbReference type="Pfam" id="PF10027">
    <property type="entry name" value="DUF2269"/>
    <property type="match status" value="1"/>
</dbReference>
<evidence type="ECO:0000256" key="1">
    <source>
        <dbReference type="SAM" id="Phobius"/>
    </source>
</evidence>
<gene>
    <name evidence="2" type="ordered locus">Tbd_1934</name>
</gene>
<feature type="transmembrane region" description="Helical" evidence="1">
    <location>
        <begin position="12"/>
        <end position="31"/>
    </location>
</feature>
<reference evidence="2 3" key="1">
    <citation type="journal article" date="2006" name="J. Bacteriol.">
        <title>The genome sequence of the obligately chemolithoautotrophic, facultatively anaerobic bacterium Thiobacillus denitrificans.</title>
        <authorList>
            <person name="Beller H.R."/>
            <person name="Chain P.S."/>
            <person name="Letain T.E."/>
            <person name="Chakicherla A."/>
            <person name="Larimer F.W."/>
            <person name="Richardson P.M."/>
            <person name="Coleman M.A."/>
            <person name="Wood A.P."/>
            <person name="Kelly D.P."/>
        </authorList>
    </citation>
    <scope>NUCLEOTIDE SEQUENCE [LARGE SCALE GENOMIC DNA]</scope>
    <source>
        <strain evidence="2 3">ATCC 25259</strain>
    </source>
</reference>
<dbReference type="RefSeq" id="WP_011312446.1">
    <property type="nucleotide sequence ID" value="NC_007404.1"/>
</dbReference>
<keyword evidence="3" id="KW-1185">Reference proteome</keyword>
<keyword evidence="1" id="KW-0812">Transmembrane</keyword>
<feature type="transmembrane region" description="Helical" evidence="1">
    <location>
        <begin position="79"/>
        <end position="99"/>
    </location>
</feature>
<dbReference type="eggNOG" id="COG5528">
    <property type="taxonomic scope" value="Bacteria"/>
</dbReference>
<sequence>MEYIVVKWLHILSSTFLFGTGIGSAFYLFFASLKREPLAVAFVARHVVKADWLFTATTVVFQPASGFYLAYLADIPLGSMWIAGSTALYLFAVGCWLPVARLQYRMRDAARRAVQDGADLPPDYWRAFRMWIALGFPALFAFVAIFYLMVAKPV</sequence>
<accession>Q3SHJ9</accession>
<evidence type="ECO:0000313" key="3">
    <source>
        <dbReference type="Proteomes" id="UP000008291"/>
    </source>
</evidence>
<dbReference type="AlphaFoldDB" id="Q3SHJ9"/>
<proteinExistence type="predicted"/>
<feature type="transmembrane region" description="Helical" evidence="1">
    <location>
        <begin position="52"/>
        <end position="73"/>
    </location>
</feature>
<evidence type="ECO:0000313" key="2">
    <source>
        <dbReference type="EMBL" id="AAZ97887.1"/>
    </source>
</evidence>
<dbReference type="KEGG" id="tbd:Tbd_1934"/>
<dbReference type="EMBL" id="CP000116">
    <property type="protein sequence ID" value="AAZ97887.1"/>
    <property type="molecule type" value="Genomic_DNA"/>
</dbReference>
<keyword evidence="1" id="KW-0472">Membrane</keyword>
<dbReference type="Proteomes" id="UP000008291">
    <property type="component" value="Chromosome"/>
</dbReference>
<dbReference type="OrthoDB" id="9786302at2"/>
<dbReference type="HOGENOM" id="CLU_127159_0_0_4"/>
<dbReference type="InterPro" id="IPR018729">
    <property type="entry name" value="DUF2269_transmembrane"/>
</dbReference>
<keyword evidence="1" id="KW-1133">Transmembrane helix</keyword>
<dbReference type="STRING" id="292415.Tbd_1934"/>
<feature type="transmembrane region" description="Helical" evidence="1">
    <location>
        <begin position="130"/>
        <end position="150"/>
    </location>
</feature>